<dbReference type="InterPro" id="IPR011990">
    <property type="entry name" value="TPR-like_helical_dom_sf"/>
</dbReference>
<dbReference type="Proteomes" id="UP000694924">
    <property type="component" value="Unplaced"/>
</dbReference>
<evidence type="ECO:0000313" key="3">
    <source>
        <dbReference type="Proteomes" id="UP000694924"/>
    </source>
</evidence>
<dbReference type="PANTHER" id="PTHR21393:SF0">
    <property type="entry name" value="SMALL RIBOSOMAL SUBUNIT PROTEIN MS27"/>
    <property type="match status" value="1"/>
</dbReference>
<dbReference type="InterPro" id="IPR019266">
    <property type="entry name" value="Ribosomal_mS27"/>
</dbReference>
<feature type="coiled-coil region" evidence="2">
    <location>
        <begin position="375"/>
        <end position="425"/>
    </location>
</feature>
<evidence type="ECO:0000256" key="2">
    <source>
        <dbReference type="SAM" id="Coils"/>
    </source>
</evidence>
<organism evidence="3 4">
    <name type="scientific">Polistes dominula</name>
    <name type="common">European paper wasp</name>
    <name type="synonym">Vespa dominula</name>
    <dbReference type="NCBI Taxonomy" id="743375"/>
    <lineage>
        <taxon>Eukaryota</taxon>
        <taxon>Metazoa</taxon>
        <taxon>Ecdysozoa</taxon>
        <taxon>Arthropoda</taxon>
        <taxon>Hexapoda</taxon>
        <taxon>Insecta</taxon>
        <taxon>Pterygota</taxon>
        <taxon>Neoptera</taxon>
        <taxon>Endopterygota</taxon>
        <taxon>Hymenoptera</taxon>
        <taxon>Apocrita</taxon>
        <taxon>Aculeata</taxon>
        <taxon>Vespoidea</taxon>
        <taxon>Vespidae</taxon>
        <taxon>Polistinae</taxon>
        <taxon>Polistini</taxon>
        <taxon>Polistes</taxon>
    </lineage>
</organism>
<evidence type="ECO:0000256" key="1">
    <source>
        <dbReference type="ARBA" id="ARBA00004173"/>
    </source>
</evidence>
<dbReference type="RefSeq" id="XP_015187511.1">
    <property type="nucleotide sequence ID" value="XM_015332025.1"/>
</dbReference>
<evidence type="ECO:0000313" key="4">
    <source>
        <dbReference type="RefSeq" id="XP_015187511.1"/>
    </source>
</evidence>
<dbReference type="InterPro" id="IPR034913">
    <property type="entry name" value="mS27/PTCD2"/>
</dbReference>
<proteinExistence type="predicted"/>
<comment type="subcellular location">
    <subcellularLocation>
        <location evidence="1">Mitochondrion</location>
    </subcellularLocation>
</comment>
<keyword evidence="3" id="KW-1185">Reference proteome</keyword>
<protein>
    <submittedName>
        <fullName evidence="4">28S ribosomal protein S27, mitochondrial-like</fullName>
    </submittedName>
</protein>
<dbReference type="GeneID" id="107072247"/>
<accession>A0ABM1J4X3</accession>
<dbReference type="PANTHER" id="PTHR21393">
    <property type="entry name" value="MITOCHONDRIAL 28S RIBOSOMAL PROTEIN S27"/>
    <property type="match status" value="1"/>
</dbReference>
<reference evidence="4" key="1">
    <citation type="submission" date="2025-08" db="UniProtKB">
        <authorList>
            <consortium name="RefSeq"/>
        </authorList>
    </citation>
    <scope>IDENTIFICATION</scope>
    <source>
        <tissue evidence="4">Whole body</tissue>
    </source>
</reference>
<keyword evidence="2" id="KW-0175">Coiled coil</keyword>
<dbReference type="Gene3D" id="1.25.40.10">
    <property type="entry name" value="Tetratricopeptide repeat domain"/>
    <property type="match status" value="1"/>
</dbReference>
<sequence length="450" mass="53069">MNKMLKSIKFGKNAFLKIRNSRTSRRLFLTEAYQCQDDWNRRLESPILQKLKSSDFYLELESKYNNVGKFSPLDVDIFANIVSEKSEGNELMDVLYKLRLSAEACNIFDSTHYAVIRFFLKHNNVDDLFEVLNDRLNYGIFPDHYCYNILMDKFIKDKDFASAAKVAGLLMLQEDSDHPLCNALSVYSCHKYLENPSDWKIPEVKEDDTTEEIKIRVPYIRNPYFDDHFDLVDPLKIVGKTLVFQGKQMNNSLGRTCQLRGMILHQKYTQAKELVNKWLNKIKEDIVHEEVFDLIQKDNANIPEDQITEELKDLQIVLDTLKNNNLHKENLIERIENEIKSAVDQCTATDISEQKKIFLEWEKIREETLKNQQMLMDKQLRLANIQKIKEELRKKERLLTFFENEEQIELEIEKKQQVVKEEDEKLAKRPKTLKKLSKLVEEASYVPPTI</sequence>
<feature type="coiled-coil region" evidence="2">
    <location>
        <begin position="304"/>
        <end position="345"/>
    </location>
</feature>
<name>A0ABM1J4X3_POLDO</name>
<gene>
    <name evidence="4" type="primary">LOC107072247</name>
</gene>
<dbReference type="Pfam" id="PF10037">
    <property type="entry name" value="MRP-S27"/>
    <property type="match status" value="1"/>
</dbReference>